<sequence length="546" mass="63172">MKFTLLRPWLRWTFAVLPLLLVSHTALAQVRNQTYSYQYYQKFNELVYSPDTREFTSSKPFIFKDQLLSKYDSLQNLGHVDSDNIFMRKIFNEHLVQVEKEDHTFYLDFMPDFQIGKDLMGDKRSTWMNTRGIQAGLTIGDKFTFYANAFENQARFPEYLDTYMTQNKLIPGQGVTKLQSNNVKDWMYATASATYDVNPYLQVTLAYDKNFIGDGYRSLLLSDFSSNYTHLKLRGKIGNVQYTSIWAYMTDPKNPRVDSLNSGGRFGDGIKWGAFQYLDYNATNKLSVGFFQAVIWANQNEAGKRGFDFNYINPIIFLRAVESNNYSSPDKMFLGLNAKYKVLRNATVYGQFLLGEFTASEFFKGNGYAHNKWGVQLGARGFDLFGVKSLNFLGEFNTVRPYTYQHFTSISNYSNHGEPLAHPSGANFREFIGMLNYSWKRFDFSGQLIYNRFGTDPNPDINMGGDIFQSYETLPNRYGNYIGQGVKNNLYYADMRAAYVLNPKYNLRFEVGYTQRYRQIENLPTQKSGVISVGLRSSFRNFYGDF</sequence>
<organism evidence="2 3">
    <name type="scientific">Sphingobacterium spiritivorum ATCC 33300</name>
    <dbReference type="NCBI Taxonomy" id="525372"/>
    <lineage>
        <taxon>Bacteria</taxon>
        <taxon>Pseudomonadati</taxon>
        <taxon>Bacteroidota</taxon>
        <taxon>Sphingobacteriia</taxon>
        <taxon>Sphingobacteriales</taxon>
        <taxon>Sphingobacteriaceae</taxon>
        <taxon>Sphingobacterium</taxon>
    </lineage>
</organism>
<reference evidence="2 3" key="1">
    <citation type="submission" date="2009-01" db="EMBL/GenBank/DDBJ databases">
        <authorList>
            <person name="Qin X."/>
            <person name="Bachman B."/>
            <person name="Battles P."/>
            <person name="Bell A."/>
            <person name="Bess C."/>
            <person name="Bickham C."/>
            <person name="Chaboub L."/>
            <person name="Chen D."/>
            <person name="Coyle M."/>
            <person name="Deiros D.R."/>
            <person name="Dinh H."/>
            <person name="Forbes L."/>
            <person name="Fowler G."/>
            <person name="Francisco L."/>
            <person name="Fu Q."/>
            <person name="Gubbala S."/>
            <person name="Hale W."/>
            <person name="Han Y."/>
            <person name="Hemphill L."/>
            <person name="Highlander S.K."/>
            <person name="Hirani K."/>
            <person name="Hogues M."/>
            <person name="Jackson L."/>
            <person name="Jakkamsetti A."/>
            <person name="Javaid M."/>
            <person name="Jiang H."/>
            <person name="Korchina V."/>
            <person name="Kovar C."/>
            <person name="Lara F."/>
            <person name="Lee S."/>
            <person name="Mata R."/>
            <person name="Mathew T."/>
            <person name="Moen C."/>
            <person name="Morales K."/>
            <person name="Munidasa M."/>
            <person name="Nazareth L."/>
            <person name="Ngo R."/>
            <person name="Nguyen L."/>
            <person name="Okwuonu G."/>
            <person name="Ongeri F."/>
            <person name="Patil S."/>
            <person name="Petrosino J."/>
            <person name="Pham C."/>
            <person name="Pham P."/>
            <person name="Pu L.-L."/>
            <person name="Puazo M."/>
            <person name="Raj R."/>
            <person name="Reid J."/>
            <person name="Rouhana J."/>
            <person name="Saada N."/>
            <person name="Shang Y."/>
            <person name="Simmons D."/>
            <person name="Thornton R."/>
            <person name="Warren J."/>
            <person name="Weissenberger G."/>
            <person name="Zhang J."/>
            <person name="Zhang L."/>
            <person name="Zhou C."/>
            <person name="Zhu D."/>
            <person name="Muzny D."/>
            <person name="Worley K."/>
            <person name="Gibbs R."/>
        </authorList>
    </citation>
    <scope>NUCLEOTIDE SEQUENCE [LARGE SCALE GENOMIC DNA]</scope>
    <source>
        <strain evidence="2 3">ATCC 33300</strain>
    </source>
</reference>
<name>C2G4A6_SPHSI</name>
<feature type="chain" id="PRO_5002914353" description="Gliding motility protein RemB" evidence="1">
    <location>
        <begin position="29"/>
        <end position="546"/>
    </location>
</feature>
<protein>
    <recommendedName>
        <fullName evidence="4">Gliding motility protein RemB</fullName>
    </recommendedName>
</protein>
<dbReference type="AlphaFoldDB" id="C2G4A6"/>
<evidence type="ECO:0000256" key="1">
    <source>
        <dbReference type="SAM" id="SignalP"/>
    </source>
</evidence>
<accession>C2G4A6</accession>
<dbReference type="Proteomes" id="UP000006241">
    <property type="component" value="Unassembled WGS sequence"/>
</dbReference>
<evidence type="ECO:0000313" key="2">
    <source>
        <dbReference type="EMBL" id="EEI90024.1"/>
    </source>
</evidence>
<dbReference type="InterPro" id="IPR038636">
    <property type="entry name" value="Wzi_sf"/>
</dbReference>
<keyword evidence="1" id="KW-0732">Signal</keyword>
<dbReference type="RefSeq" id="WP_003004060.1">
    <property type="nucleotide sequence ID" value="NZ_GG668630.1"/>
</dbReference>
<proteinExistence type="predicted"/>
<dbReference type="HOGENOM" id="CLU_024790_0_0_10"/>
<comment type="caution">
    <text evidence="2">The sequence shown here is derived from an EMBL/GenBank/DDBJ whole genome shotgun (WGS) entry which is preliminary data.</text>
</comment>
<dbReference type="EMBL" id="ACHB01000096">
    <property type="protein sequence ID" value="EEI90024.1"/>
    <property type="molecule type" value="Genomic_DNA"/>
</dbReference>
<feature type="signal peptide" evidence="1">
    <location>
        <begin position="1"/>
        <end position="28"/>
    </location>
</feature>
<evidence type="ECO:0008006" key="4">
    <source>
        <dbReference type="Google" id="ProtNLM"/>
    </source>
</evidence>
<evidence type="ECO:0000313" key="3">
    <source>
        <dbReference type="Proteomes" id="UP000006241"/>
    </source>
</evidence>
<dbReference type="Gene3D" id="2.40.160.130">
    <property type="entry name" value="Capsule assembly protein Wzi"/>
    <property type="match status" value="1"/>
</dbReference>
<gene>
    <name evidence="2" type="ORF">HMPREF0765_4392</name>
</gene>